<name>A0ABV7TR45_9NEIS</name>
<organism evidence="1 2">
    <name type="scientific">Vogesella amnigena</name>
    <dbReference type="NCBI Taxonomy" id="1507449"/>
    <lineage>
        <taxon>Bacteria</taxon>
        <taxon>Pseudomonadati</taxon>
        <taxon>Pseudomonadota</taxon>
        <taxon>Betaproteobacteria</taxon>
        <taxon>Neisseriales</taxon>
        <taxon>Chromobacteriaceae</taxon>
        <taxon>Vogesella</taxon>
    </lineage>
</organism>
<evidence type="ECO:0000313" key="2">
    <source>
        <dbReference type="Proteomes" id="UP001595636"/>
    </source>
</evidence>
<dbReference type="Proteomes" id="UP001595636">
    <property type="component" value="Unassembled WGS sequence"/>
</dbReference>
<dbReference type="RefSeq" id="WP_390276742.1">
    <property type="nucleotide sequence ID" value="NZ_JBHRYH010000009.1"/>
</dbReference>
<evidence type="ECO:0008006" key="3">
    <source>
        <dbReference type="Google" id="ProtNLM"/>
    </source>
</evidence>
<comment type="caution">
    <text evidence="1">The sequence shown here is derived from an EMBL/GenBank/DDBJ whole genome shotgun (WGS) entry which is preliminary data.</text>
</comment>
<keyword evidence="2" id="KW-1185">Reference proteome</keyword>
<gene>
    <name evidence="1" type="ORF">ACFOKJ_03695</name>
</gene>
<dbReference type="EMBL" id="JBHRYH010000009">
    <property type="protein sequence ID" value="MFC3625249.1"/>
    <property type="molecule type" value="Genomic_DNA"/>
</dbReference>
<protein>
    <recommendedName>
        <fullName evidence="3">Zinc-finger domain-containing protein</fullName>
    </recommendedName>
</protein>
<reference evidence="2" key="1">
    <citation type="journal article" date="2019" name="Int. J. Syst. Evol. Microbiol.">
        <title>The Global Catalogue of Microorganisms (GCM) 10K type strain sequencing project: providing services to taxonomists for standard genome sequencing and annotation.</title>
        <authorList>
            <consortium name="The Broad Institute Genomics Platform"/>
            <consortium name="The Broad Institute Genome Sequencing Center for Infectious Disease"/>
            <person name="Wu L."/>
            <person name="Ma J."/>
        </authorList>
    </citation>
    <scope>NUCLEOTIDE SEQUENCE [LARGE SCALE GENOMIC DNA]</scope>
    <source>
        <strain evidence="2">KCTC 42195</strain>
    </source>
</reference>
<accession>A0ABV7TR45</accession>
<sequence>MAACRDVTRDLTLASEVPLTTYRRAQIALHLMICRHCRCHKAQLEQMQRLLQAAQAQQPEADGSMPAEVRARISDKLHER</sequence>
<proteinExistence type="predicted"/>
<evidence type="ECO:0000313" key="1">
    <source>
        <dbReference type="EMBL" id="MFC3625249.1"/>
    </source>
</evidence>